<organism evidence="1 2">
    <name type="scientific">Scleroderma citrinum Foug A</name>
    <dbReference type="NCBI Taxonomy" id="1036808"/>
    <lineage>
        <taxon>Eukaryota</taxon>
        <taxon>Fungi</taxon>
        <taxon>Dikarya</taxon>
        <taxon>Basidiomycota</taxon>
        <taxon>Agaricomycotina</taxon>
        <taxon>Agaricomycetes</taxon>
        <taxon>Agaricomycetidae</taxon>
        <taxon>Boletales</taxon>
        <taxon>Sclerodermatineae</taxon>
        <taxon>Sclerodermataceae</taxon>
        <taxon>Scleroderma</taxon>
    </lineage>
</organism>
<evidence type="ECO:0000313" key="1">
    <source>
        <dbReference type="EMBL" id="KIM68727.1"/>
    </source>
</evidence>
<accession>A0A0C3AUU0</accession>
<dbReference type="OrthoDB" id="5410040at2759"/>
<dbReference type="InParanoid" id="A0A0C3AUU0"/>
<dbReference type="HOGENOM" id="CLU_174998_0_0_1"/>
<dbReference type="Proteomes" id="UP000053989">
    <property type="component" value="Unassembled WGS sequence"/>
</dbReference>
<reference evidence="2" key="2">
    <citation type="submission" date="2015-01" db="EMBL/GenBank/DDBJ databases">
        <title>Evolutionary Origins and Diversification of the Mycorrhizal Mutualists.</title>
        <authorList>
            <consortium name="DOE Joint Genome Institute"/>
            <consortium name="Mycorrhizal Genomics Consortium"/>
            <person name="Kohler A."/>
            <person name="Kuo A."/>
            <person name="Nagy L.G."/>
            <person name="Floudas D."/>
            <person name="Copeland A."/>
            <person name="Barry K.W."/>
            <person name="Cichocki N."/>
            <person name="Veneault-Fourrey C."/>
            <person name="LaButti K."/>
            <person name="Lindquist E.A."/>
            <person name="Lipzen A."/>
            <person name="Lundell T."/>
            <person name="Morin E."/>
            <person name="Murat C."/>
            <person name="Riley R."/>
            <person name="Ohm R."/>
            <person name="Sun H."/>
            <person name="Tunlid A."/>
            <person name="Henrissat B."/>
            <person name="Grigoriev I.V."/>
            <person name="Hibbett D.S."/>
            <person name="Martin F."/>
        </authorList>
    </citation>
    <scope>NUCLEOTIDE SEQUENCE [LARGE SCALE GENOMIC DNA]</scope>
    <source>
        <strain evidence="2">Foug A</strain>
    </source>
</reference>
<reference evidence="1 2" key="1">
    <citation type="submission" date="2014-04" db="EMBL/GenBank/DDBJ databases">
        <authorList>
            <consortium name="DOE Joint Genome Institute"/>
            <person name="Kuo A."/>
            <person name="Kohler A."/>
            <person name="Nagy L.G."/>
            <person name="Floudas D."/>
            <person name="Copeland A."/>
            <person name="Barry K.W."/>
            <person name="Cichocki N."/>
            <person name="Veneault-Fourrey C."/>
            <person name="LaButti K."/>
            <person name="Lindquist E.A."/>
            <person name="Lipzen A."/>
            <person name="Lundell T."/>
            <person name="Morin E."/>
            <person name="Murat C."/>
            <person name="Sun H."/>
            <person name="Tunlid A."/>
            <person name="Henrissat B."/>
            <person name="Grigoriev I.V."/>
            <person name="Hibbett D.S."/>
            <person name="Martin F."/>
            <person name="Nordberg H.P."/>
            <person name="Cantor M.N."/>
            <person name="Hua S.X."/>
        </authorList>
    </citation>
    <scope>NUCLEOTIDE SEQUENCE [LARGE SCALE GENOMIC DNA]</scope>
    <source>
        <strain evidence="1 2">Foug A</strain>
    </source>
</reference>
<dbReference type="EMBL" id="KN822008">
    <property type="protein sequence ID" value="KIM68727.1"/>
    <property type="molecule type" value="Genomic_DNA"/>
</dbReference>
<keyword evidence="2" id="KW-1185">Reference proteome</keyword>
<protein>
    <submittedName>
        <fullName evidence="1">Uncharacterized protein</fullName>
    </submittedName>
</protein>
<gene>
    <name evidence="1" type="ORF">SCLCIDRAFT_105265</name>
</gene>
<name>A0A0C3AUU0_9AGAM</name>
<sequence length="83" mass="9363">MPRVVRITPQRRRALVSTLFGLTFFASVLTVSASNVLPCPVRRDRNLHAESEGVITGEKKSRRWIQERTIPQDTCLGGRCQTP</sequence>
<proteinExistence type="predicted"/>
<dbReference type="AlphaFoldDB" id="A0A0C3AUU0"/>
<evidence type="ECO:0000313" key="2">
    <source>
        <dbReference type="Proteomes" id="UP000053989"/>
    </source>
</evidence>